<proteinExistence type="predicted"/>
<evidence type="ECO:0000256" key="1">
    <source>
        <dbReference type="SAM" id="MobiDB-lite"/>
    </source>
</evidence>
<organism evidence="3 4">
    <name type="scientific">Nepenthes gracilis</name>
    <name type="common">Slender pitcher plant</name>
    <dbReference type="NCBI Taxonomy" id="150966"/>
    <lineage>
        <taxon>Eukaryota</taxon>
        <taxon>Viridiplantae</taxon>
        <taxon>Streptophyta</taxon>
        <taxon>Embryophyta</taxon>
        <taxon>Tracheophyta</taxon>
        <taxon>Spermatophyta</taxon>
        <taxon>Magnoliopsida</taxon>
        <taxon>eudicotyledons</taxon>
        <taxon>Gunneridae</taxon>
        <taxon>Pentapetalae</taxon>
        <taxon>Caryophyllales</taxon>
        <taxon>Nepenthaceae</taxon>
        <taxon>Nepenthes</taxon>
    </lineage>
</organism>
<name>A0AAD3SNL7_NEPGR</name>
<keyword evidence="2" id="KW-0472">Membrane</keyword>
<keyword evidence="2" id="KW-1133">Transmembrane helix</keyword>
<dbReference type="AlphaFoldDB" id="A0AAD3SNL7"/>
<feature type="region of interest" description="Disordered" evidence="1">
    <location>
        <begin position="65"/>
        <end position="157"/>
    </location>
</feature>
<feature type="compositionally biased region" description="Polar residues" evidence="1">
    <location>
        <begin position="103"/>
        <end position="114"/>
    </location>
</feature>
<feature type="compositionally biased region" description="Basic and acidic residues" evidence="1">
    <location>
        <begin position="144"/>
        <end position="154"/>
    </location>
</feature>
<feature type="compositionally biased region" description="Basic and acidic residues" evidence="1">
    <location>
        <begin position="78"/>
        <end position="89"/>
    </location>
</feature>
<dbReference type="EMBL" id="BSYO01000014">
    <property type="protein sequence ID" value="GMH14618.1"/>
    <property type="molecule type" value="Genomic_DNA"/>
</dbReference>
<sequence length="554" mass="60044">MDTRTFDAICETTPFFGSSRPIQKPRPHVGVPPRLLPIKEPPKPLGYHPSQGLFLIPCAPPWSQREETCSNSVRTQVGRKDLELSHPEVSDPSCPDGSSSGDNTNGRLLSSVHNADQRRSPCLDNSDIQIVHRGNRSPKMASGRVDHPPADHQLEPPASHPPLFGCPPPSSFVRTGGRGLHEVSGGLLPVRHLVCGWSVAVFRFLLPQAWQAWSRVLPGSLGSFSLFPWLWFGLPADVVVVDRLGCMVLSISAVVLVVLNHHAALYCNSCRAVVIISALLQSKDAVSLLATGGVRLCIGAGFPSLVLKWIDAVADYIRLMDFLMPCWSLAMCSCSEYCRLDRDPFWSQWLFCKARGGCAQTAILLHMDGLVPVQLVMSPSDVTCRGTEAVRGAAECASRGLSVLTLKPGRRGRGLAWLLGSFSLFPWLWFGLPADVVVVDRLGCMVLSISAVVLVVLNHHAALYCNSCRAVVIISALLQSKGDGRSWSSHTADVLAQFKGFMKLGCSCGVGGTSYRGPLPLLSMLCLEEEAVASMKMLYIRFCVADFIAPLSAV</sequence>
<evidence type="ECO:0000313" key="3">
    <source>
        <dbReference type="EMBL" id="GMH14618.1"/>
    </source>
</evidence>
<accession>A0AAD3SNL7</accession>
<protein>
    <submittedName>
        <fullName evidence="3">Uncharacterized protein</fullName>
    </submittedName>
</protein>
<comment type="caution">
    <text evidence="3">The sequence shown here is derived from an EMBL/GenBank/DDBJ whole genome shotgun (WGS) entry which is preliminary data.</text>
</comment>
<feature type="transmembrane region" description="Helical" evidence="2">
    <location>
        <begin position="438"/>
        <end position="457"/>
    </location>
</feature>
<feature type="compositionally biased region" description="Low complexity" evidence="1">
    <location>
        <begin position="90"/>
        <end position="102"/>
    </location>
</feature>
<dbReference type="Proteomes" id="UP001279734">
    <property type="component" value="Unassembled WGS sequence"/>
</dbReference>
<feature type="transmembrane region" description="Helical" evidence="2">
    <location>
        <begin position="212"/>
        <end position="232"/>
    </location>
</feature>
<gene>
    <name evidence="3" type="ORF">Nepgr_016459</name>
</gene>
<feature type="transmembrane region" description="Helical" evidence="2">
    <location>
        <begin position="414"/>
        <end position="432"/>
    </location>
</feature>
<reference evidence="3" key="1">
    <citation type="submission" date="2023-05" db="EMBL/GenBank/DDBJ databases">
        <title>Nepenthes gracilis genome sequencing.</title>
        <authorList>
            <person name="Fukushima K."/>
        </authorList>
    </citation>
    <scope>NUCLEOTIDE SEQUENCE</scope>
    <source>
        <strain evidence="3">SING2019-196</strain>
    </source>
</reference>
<evidence type="ECO:0000313" key="4">
    <source>
        <dbReference type="Proteomes" id="UP001279734"/>
    </source>
</evidence>
<keyword evidence="4" id="KW-1185">Reference proteome</keyword>
<feature type="transmembrane region" description="Helical" evidence="2">
    <location>
        <begin position="238"/>
        <end position="259"/>
    </location>
</feature>
<keyword evidence="2" id="KW-0812">Transmembrane</keyword>
<evidence type="ECO:0000256" key="2">
    <source>
        <dbReference type="SAM" id="Phobius"/>
    </source>
</evidence>